<name>A0A288Q6D9_9LACO</name>
<dbReference type="GO" id="GO:0005886">
    <property type="term" value="C:plasma membrane"/>
    <property type="evidence" value="ECO:0007669"/>
    <property type="project" value="TreeGrafter"/>
</dbReference>
<keyword evidence="2" id="KW-1185">Reference proteome</keyword>
<gene>
    <name evidence="1" type="ORF">DFP99_0238</name>
</gene>
<comment type="caution">
    <text evidence="1">The sequence shown here is derived from an EMBL/GenBank/DDBJ whole genome shotgun (WGS) entry which is preliminary data.</text>
</comment>
<dbReference type="KEGG" id="wso:WSWS_00608"/>
<accession>A0A288Q6D9</accession>
<proteinExistence type="predicted"/>
<dbReference type="RefSeq" id="WP_070229890.1">
    <property type="nucleotide sequence ID" value="NZ_BJYO01000002.1"/>
</dbReference>
<organism evidence="1 2">
    <name type="scientific">Weissella soli</name>
    <dbReference type="NCBI Taxonomy" id="155866"/>
    <lineage>
        <taxon>Bacteria</taxon>
        <taxon>Bacillati</taxon>
        <taxon>Bacillota</taxon>
        <taxon>Bacilli</taxon>
        <taxon>Lactobacillales</taxon>
        <taxon>Lactobacillaceae</taxon>
        <taxon>Weissella</taxon>
    </lineage>
</organism>
<evidence type="ECO:0000313" key="2">
    <source>
        <dbReference type="Proteomes" id="UP000254912"/>
    </source>
</evidence>
<dbReference type="Proteomes" id="UP000254912">
    <property type="component" value="Unassembled WGS sequence"/>
</dbReference>
<dbReference type="EMBL" id="QRAS01000001">
    <property type="protein sequence ID" value="RDL11819.1"/>
    <property type="molecule type" value="Genomic_DNA"/>
</dbReference>
<dbReference type="InterPro" id="IPR006750">
    <property type="entry name" value="YdcZ"/>
</dbReference>
<dbReference type="PANTHER" id="PTHR34821:SF2">
    <property type="entry name" value="INNER MEMBRANE PROTEIN YDCZ"/>
    <property type="match status" value="1"/>
</dbReference>
<protein>
    <submittedName>
        <fullName evidence="1">Transporter family-2 protein</fullName>
    </submittedName>
</protein>
<dbReference type="AlphaFoldDB" id="A0A288Q6D9"/>
<reference evidence="1 2" key="1">
    <citation type="submission" date="2018-07" db="EMBL/GenBank/DDBJ databases">
        <title>Genomic Encyclopedia of Type Strains, Phase III (KMG-III): the genomes of soil and plant-associated and newly described type strains.</title>
        <authorList>
            <person name="Whitman W."/>
        </authorList>
    </citation>
    <scope>NUCLEOTIDE SEQUENCE [LARGE SCALE GENOMIC DNA]</scope>
    <source>
        <strain evidence="1 2">CECT 7031</strain>
    </source>
</reference>
<sequence length="317" mass="33670">MTIVLMFVALLAGFMLANQNPINADLKKIVGSPFGAAAISFGVGTVFLGILALVVNHALLPSLSFVGSQPGWIWLGGVLGGIYLTSNVLLFARLGAIQTVILPILGQILMGIIIDTFGWFGGNVLPLTFFRVLGVLVLIAGVIVAVVLPGFLNRDVRQLDADTQASVLQPTLLGWRLWAVIAGALSAMQQAINGHLGALLQAPVQGSFISFLIGFILILLVSLMVDKRLPSWTDLQHAQIWNWFGGILGGLFVLATIIVLPTIGAGMTITMGLLGQIIGSMLVQQFGWWRSMKAPVSLVQILGVVVMIVGVGLIKFL</sequence>
<evidence type="ECO:0000313" key="1">
    <source>
        <dbReference type="EMBL" id="RDL11819.1"/>
    </source>
</evidence>
<dbReference type="Pfam" id="PF04657">
    <property type="entry name" value="DMT_YdcZ"/>
    <property type="match status" value="2"/>
</dbReference>
<dbReference type="PANTHER" id="PTHR34821">
    <property type="entry name" value="INNER MEMBRANE PROTEIN YDCZ"/>
    <property type="match status" value="1"/>
</dbReference>
<dbReference type="GeneID" id="94545814"/>